<proteinExistence type="predicted"/>
<dbReference type="Gene3D" id="3.30.450.20">
    <property type="entry name" value="PAS domain"/>
    <property type="match status" value="1"/>
</dbReference>
<keyword evidence="3" id="KW-0812">Transmembrane</keyword>
<dbReference type="CDD" id="cd01948">
    <property type="entry name" value="EAL"/>
    <property type="match status" value="1"/>
</dbReference>
<dbReference type="PANTHER" id="PTHR44757:SF2">
    <property type="entry name" value="BIOFILM ARCHITECTURE MAINTENANCE PROTEIN MBAA"/>
    <property type="match status" value="1"/>
</dbReference>
<feature type="transmembrane region" description="Helical" evidence="3">
    <location>
        <begin position="176"/>
        <end position="196"/>
    </location>
</feature>
<evidence type="ECO:0000313" key="7">
    <source>
        <dbReference type="Proteomes" id="UP000055035"/>
    </source>
</evidence>
<keyword evidence="7" id="KW-1185">Reference proteome</keyword>
<dbReference type="SMART" id="SM00267">
    <property type="entry name" value="GGDEF"/>
    <property type="match status" value="1"/>
</dbReference>
<dbReference type="NCBIfam" id="TIGR00254">
    <property type="entry name" value="GGDEF"/>
    <property type="match status" value="1"/>
</dbReference>
<feature type="domain" description="GGDEF" evidence="5">
    <location>
        <begin position="393"/>
        <end position="524"/>
    </location>
</feature>
<feature type="transmembrane region" description="Helical" evidence="3">
    <location>
        <begin position="40"/>
        <end position="60"/>
    </location>
</feature>
<dbReference type="PROSITE" id="PS50887">
    <property type="entry name" value="GGDEF"/>
    <property type="match status" value="1"/>
</dbReference>
<dbReference type="SUPFAM" id="SSF55785">
    <property type="entry name" value="PYP-like sensor domain (PAS domain)"/>
    <property type="match status" value="1"/>
</dbReference>
<feature type="domain" description="EAL" evidence="4">
    <location>
        <begin position="533"/>
        <end position="787"/>
    </location>
</feature>
<dbReference type="SUPFAM" id="SSF55073">
    <property type="entry name" value="Nucleotide cyclase"/>
    <property type="match status" value="1"/>
</dbReference>
<dbReference type="FunFam" id="3.20.20.450:FF:000001">
    <property type="entry name" value="Cyclic di-GMP phosphodiesterase yahA"/>
    <property type="match status" value="1"/>
</dbReference>
<dbReference type="InterPro" id="IPR052155">
    <property type="entry name" value="Biofilm_reg_signaling"/>
</dbReference>
<dbReference type="PANTHER" id="PTHR44757">
    <property type="entry name" value="DIGUANYLATE CYCLASE DGCP"/>
    <property type="match status" value="1"/>
</dbReference>
<dbReference type="InterPro" id="IPR029787">
    <property type="entry name" value="Nucleotide_cyclase"/>
</dbReference>
<dbReference type="Pfam" id="PF00990">
    <property type="entry name" value="GGDEF"/>
    <property type="match status" value="1"/>
</dbReference>
<evidence type="ECO:0000259" key="4">
    <source>
        <dbReference type="PROSITE" id="PS50883"/>
    </source>
</evidence>
<dbReference type="Pfam" id="PF00563">
    <property type="entry name" value="EAL"/>
    <property type="match status" value="1"/>
</dbReference>
<dbReference type="Gene3D" id="3.20.20.450">
    <property type="entry name" value="EAL domain"/>
    <property type="match status" value="1"/>
</dbReference>
<dbReference type="CDD" id="cd01949">
    <property type="entry name" value="GGDEF"/>
    <property type="match status" value="1"/>
</dbReference>
<accession>A0A0W0VDJ0</accession>
<dbReference type="SMART" id="SM00052">
    <property type="entry name" value="EAL"/>
    <property type="match status" value="1"/>
</dbReference>
<evidence type="ECO:0000313" key="6">
    <source>
        <dbReference type="EMBL" id="KTD18154.1"/>
    </source>
</evidence>
<protein>
    <recommendedName>
        <fullName evidence="1">cyclic-guanylate-specific phosphodiesterase</fullName>
        <ecNumber evidence="1">3.1.4.52</ecNumber>
    </recommendedName>
</protein>
<dbReference type="EMBL" id="LNYJ01000011">
    <property type="protein sequence ID" value="KTD18154.1"/>
    <property type="molecule type" value="Genomic_DNA"/>
</dbReference>
<dbReference type="AlphaFoldDB" id="A0A0W0VDJ0"/>
<evidence type="ECO:0000256" key="3">
    <source>
        <dbReference type="SAM" id="Phobius"/>
    </source>
</evidence>
<evidence type="ECO:0000256" key="1">
    <source>
        <dbReference type="ARBA" id="ARBA00012282"/>
    </source>
</evidence>
<reference evidence="6 7" key="1">
    <citation type="submission" date="2015-11" db="EMBL/GenBank/DDBJ databases">
        <title>Genomic analysis of 38 Legionella species identifies large and diverse effector repertoires.</title>
        <authorList>
            <person name="Burstein D."/>
            <person name="Amaro F."/>
            <person name="Zusman T."/>
            <person name="Lifshitz Z."/>
            <person name="Cohen O."/>
            <person name="Gilbert J.A."/>
            <person name="Pupko T."/>
            <person name="Shuman H.A."/>
            <person name="Segal G."/>
        </authorList>
    </citation>
    <scope>NUCLEOTIDE SEQUENCE [LARGE SCALE GENOMIC DNA]</scope>
    <source>
        <strain evidence="6 7">BL-540</strain>
    </source>
</reference>
<keyword evidence="3" id="KW-1133">Transmembrane helix</keyword>
<dbReference type="Pfam" id="PF08448">
    <property type="entry name" value="PAS_4"/>
    <property type="match status" value="1"/>
</dbReference>
<dbReference type="InterPro" id="IPR035919">
    <property type="entry name" value="EAL_sf"/>
</dbReference>
<dbReference type="Proteomes" id="UP000055035">
    <property type="component" value="Unassembled WGS sequence"/>
</dbReference>
<gene>
    <name evidence="6" type="ORF">Ljor_2460</name>
</gene>
<dbReference type="RefSeq" id="WP_232003960.1">
    <property type="nucleotide sequence ID" value="NZ_CAAAIC010000001.1"/>
</dbReference>
<evidence type="ECO:0000259" key="5">
    <source>
        <dbReference type="PROSITE" id="PS50887"/>
    </source>
</evidence>
<feature type="transmembrane region" description="Helical" evidence="3">
    <location>
        <begin position="97"/>
        <end position="120"/>
    </location>
</feature>
<name>A0A0W0VDJ0_9GAMM</name>
<feature type="transmembrane region" description="Helical" evidence="3">
    <location>
        <begin position="126"/>
        <end position="144"/>
    </location>
</feature>
<comment type="caution">
    <text evidence="6">The sequence shown here is derived from an EMBL/GenBank/DDBJ whole genome shotgun (WGS) entry which is preliminary data.</text>
</comment>
<organism evidence="6 7">
    <name type="scientific">Legionella jordanis</name>
    <dbReference type="NCBI Taxonomy" id="456"/>
    <lineage>
        <taxon>Bacteria</taxon>
        <taxon>Pseudomonadati</taxon>
        <taxon>Pseudomonadota</taxon>
        <taxon>Gammaproteobacteria</taxon>
        <taxon>Legionellales</taxon>
        <taxon>Legionellaceae</taxon>
        <taxon>Legionella</taxon>
    </lineage>
</organism>
<dbReference type="PATRIC" id="fig|456.5.peg.2647"/>
<feature type="transmembrane region" description="Helical" evidence="3">
    <location>
        <begin position="151"/>
        <end position="170"/>
    </location>
</feature>
<dbReference type="GO" id="GO:0071111">
    <property type="term" value="F:cyclic-guanylate-specific phosphodiesterase activity"/>
    <property type="evidence" value="ECO:0007669"/>
    <property type="project" value="UniProtKB-EC"/>
</dbReference>
<dbReference type="STRING" id="456.Ljor_2460"/>
<dbReference type="InterPro" id="IPR043128">
    <property type="entry name" value="Rev_trsase/Diguanyl_cyclase"/>
</dbReference>
<evidence type="ECO:0000256" key="2">
    <source>
        <dbReference type="ARBA" id="ARBA00022636"/>
    </source>
</evidence>
<dbReference type="InterPro" id="IPR001633">
    <property type="entry name" value="EAL_dom"/>
</dbReference>
<dbReference type="EC" id="3.1.4.52" evidence="1"/>
<keyword evidence="2" id="KW-0973">c-di-GMP</keyword>
<feature type="transmembrane region" description="Helical" evidence="3">
    <location>
        <begin position="66"/>
        <end position="85"/>
    </location>
</feature>
<keyword evidence="3" id="KW-0472">Membrane</keyword>
<dbReference type="InterPro" id="IPR013656">
    <property type="entry name" value="PAS_4"/>
</dbReference>
<dbReference type="SUPFAM" id="SSF141868">
    <property type="entry name" value="EAL domain-like"/>
    <property type="match status" value="1"/>
</dbReference>
<dbReference type="InterPro" id="IPR035965">
    <property type="entry name" value="PAS-like_dom_sf"/>
</dbReference>
<dbReference type="Gene3D" id="3.30.70.270">
    <property type="match status" value="1"/>
</dbReference>
<sequence>MQLKNSKNPAFTKKGSSLHRSSSDKILADQVHLLYEQNPFGIAAQIFGAIFLVIAIWPVVAHAHLIAWLIYILVVSVFWFLNAMAYRLKKHFYGPKVWLRTFYIFTFFSSCGWGFMGSMLMPTGNLIYQSFVVILLFGFTAGSMPFFSPVISAYAFFLFPTFIPFTLWLFMQGGVYLLLGLCGLVYMPVIFISCYYSNKFLKNFLSLHYKNISLGSLNQLLERRVIKRTKDLEKSLAVTKSTLESSADGLLVINLRGHIEYHNKRFLSMWKLPPGFADKPDLSSFIREAMSQLKYPQDFLIQVKEVKKTPGHESCQEIVLSNDNIFEWHSRPHKLRNNLIGYVWIFRDVTTRKQMEKQLAYQATHDLLTGLPNRTLLYDRINQGIAYANRYHTLFVLFFIDIDNFKIINDNLGHNAGDIFLQKIARKLVLCTRESDTVARFGGDEFVILYIIKSEKELARLSQRILRRITKPMRLLKHEIVVTASIGASVYPIHGKDPATLLKNADMAMYLAKAGQSNIQVFDESVNELTQKKLELQMELRNALAAEEFFLLYQPTINLKTGELVGVEALVRWQHPRKGIILPLNFIPLAEESKVIVPLGEWIFAEACRQNHDWQRMGLKPIRMAINVSGIQLIQNNFVDYVRGVLHSTHLNPECIEIELTESVVMDNKMQNLHKLRQLKDLGISLTIDDFGTGYSSLNYLKEFPVDKLKIDQSFVQDCIDDHNDASIIQAIIAMGHSLRLKVLAEGIEREEQLNFLRNSQCDEGQGFFYGQPMTAEKFAKLLQENKIYPFEK</sequence>
<dbReference type="InterPro" id="IPR000160">
    <property type="entry name" value="GGDEF_dom"/>
</dbReference>
<dbReference type="PROSITE" id="PS50883">
    <property type="entry name" value="EAL"/>
    <property type="match status" value="1"/>
</dbReference>